<dbReference type="EMBL" id="LR796807">
    <property type="protein sequence ID" value="CAB4167404.1"/>
    <property type="molecule type" value="Genomic_DNA"/>
</dbReference>
<protein>
    <submittedName>
        <fullName evidence="1">Uncharacterized protein</fullName>
    </submittedName>
</protein>
<name>A0A6J5PIC9_9CAUD</name>
<evidence type="ECO:0000313" key="1">
    <source>
        <dbReference type="EMBL" id="CAB4167404.1"/>
    </source>
</evidence>
<gene>
    <name evidence="1" type="ORF">UFOVP865_21</name>
</gene>
<proteinExistence type="predicted"/>
<reference evidence="1" key="1">
    <citation type="submission" date="2020-04" db="EMBL/GenBank/DDBJ databases">
        <authorList>
            <person name="Chiriac C."/>
            <person name="Salcher M."/>
            <person name="Ghai R."/>
            <person name="Kavagutti S V."/>
        </authorList>
    </citation>
    <scope>NUCLEOTIDE SEQUENCE</scope>
</reference>
<organism evidence="1">
    <name type="scientific">uncultured Caudovirales phage</name>
    <dbReference type="NCBI Taxonomy" id="2100421"/>
    <lineage>
        <taxon>Viruses</taxon>
        <taxon>Duplodnaviria</taxon>
        <taxon>Heunggongvirae</taxon>
        <taxon>Uroviricota</taxon>
        <taxon>Caudoviricetes</taxon>
        <taxon>Peduoviridae</taxon>
        <taxon>Maltschvirus</taxon>
        <taxon>Maltschvirus maltsch</taxon>
    </lineage>
</organism>
<accession>A0A6J5PIC9</accession>
<sequence>MTEFKCNGCARKTEFLWLDAIDMPDGFKVYQCMDCGCVGVKNITEQIDRIPDTKISRCASCGAWQFEAKPCHTCLLIGEYDANI</sequence>